<dbReference type="OrthoDB" id="8693905at2759"/>
<dbReference type="EMBL" id="CAEKKB010000008">
    <property type="protein sequence ID" value="CAB4319861.1"/>
    <property type="molecule type" value="Genomic_DNA"/>
</dbReference>
<gene>
    <name evidence="1" type="ORF">ORAREDHAP_LOCUS47619</name>
</gene>
<accession>A0A6J5Y368</accession>
<sequence length="81" mass="9383">MAGGKSIWDHSLCMNIFKLLMRIRRDELVQIPEDLCEEGKDFLGKCFAKDLSKPWTVEMLLSHPFVSDYDTVLVEDMGELF</sequence>
<dbReference type="GO" id="GO:0007165">
    <property type="term" value="P:signal transduction"/>
    <property type="evidence" value="ECO:0007669"/>
    <property type="project" value="TreeGrafter"/>
</dbReference>
<dbReference type="InterPro" id="IPR052751">
    <property type="entry name" value="Plant_MAPKKK"/>
</dbReference>
<evidence type="ECO:0008006" key="3">
    <source>
        <dbReference type="Google" id="ProtNLM"/>
    </source>
</evidence>
<dbReference type="Gene3D" id="1.10.510.10">
    <property type="entry name" value="Transferase(Phosphotransferase) domain 1"/>
    <property type="match status" value="1"/>
</dbReference>
<evidence type="ECO:0000313" key="1">
    <source>
        <dbReference type="EMBL" id="CAB4319861.1"/>
    </source>
</evidence>
<evidence type="ECO:0000313" key="2">
    <source>
        <dbReference type="Proteomes" id="UP000507245"/>
    </source>
</evidence>
<organism evidence="1 2">
    <name type="scientific">Prunus armeniaca</name>
    <name type="common">Apricot</name>
    <name type="synonym">Armeniaca vulgaris</name>
    <dbReference type="NCBI Taxonomy" id="36596"/>
    <lineage>
        <taxon>Eukaryota</taxon>
        <taxon>Viridiplantae</taxon>
        <taxon>Streptophyta</taxon>
        <taxon>Embryophyta</taxon>
        <taxon>Tracheophyta</taxon>
        <taxon>Spermatophyta</taxon>
        <taxon>Magnoliopsida</taxon>
        <taxon>eudicotyledons</taxon>
        <taxon>Gunneridae</taxon>
        <taxon>Pentapetalae</taxon>
        <taxon>rosids</taxon>
        <taxon>fabids</taxon>
        <taxon>Rosales</taxon>
        <taxon>Rosaceae</taxon>
        <taxon>Amygdaloideae</taxon>
        <taxon>Amygdaleae</taxon>
        <taxon>Prunus</taxon>
    </lineage>
</organism>
<dbReference type="InterPro" id="IPR011009">
    <property type="entry name" value="Kinase-like_dom_sf"/>
</dbReference>
<dbReference type="PANTHER" id="PTHR48011:SF18">
    <property type="entry name" value="MITOGEN-ACTIVATED PROTEIN KINASE KINASE KINASE 19-RELATED"/>
    <property type="match status" value="1"/>
</dbReference>
<keyword evidence="2" id="KW-1185">Reference proteome</keyword>
<reference evidence="2" key="1">
    <citation type="journal article" date="2020" name="Genome Biol.">
        <title>Gamete binning: chromosome-level and haplotype-resolved genome assembly enabled by high-throughput single-cell sequencing of gamete genomes.</title>
        <authorList>
            <person name="Campoy J.A."/>
            <person name="Sun H."/>
            <person name="Goel M."/>
            <person name="Jiao W.-B."/>
            <person name="Folz-Donahue K."/>
            <person name="Wang N."/>
            <person name="Rubio M."/>
            <person name="Liu C."/>
            <person name="Kukat C."/>
            <person name="Ruiz D."/>
            <person name="Huettel B."/>
            <person name="Schneeberger K."/>
        </authorList>
    </citation>
    <scope>NUCLEOTIDE SEQUENCE [LARGE SCALE GENOMIC DNA]</scope>
    <source>
        <strain evidence="2">cv. Rojo Pasion</strain>
    </source>
</reference>
<dbReference type="GO" id="GO:0004672">
    <property type="term" value="F:protein kinase activity"/>
    <property type="evidence" value="ECO:0007669"/>
    <property type="project" value="TreeGrafter"/>
</dbReference>
<dbReference type="AlphaFoldDB" id="A0A6J5Y368"/>
<proteinExistence type="predicted"/>
<dbReference type="PANTHER" id="PTHR48011">
    <property type="entry name" value="CCR4-NOT TRANSCRIPTIONAL COMPLEX SUBUNIT CAF120-RELATED"/>
    <property type="match status" value="1"/>
</dbReference>
<protein>
    <recommendedName>
        <fullName evidence="3">Protein kinase domain-containing protein</fullName>
    </recommendedName>
</protein>
<name>A0A6J5Y368_PRUAR</name>
<dbReference type="SUPFAM" id="SSF56112">
    <property type="entry name" value="Protein kinase-like (PK-like)"/>
    <property type="match status" value="1"/>
</dbReference>
<dbReference type="Proteomes" id="UP000507245">
    <property type="component" value="Unassembled WGS sequence"/>
</dbReference>